<sequence length="126" mass="14912">MFLGHSRQCSGGANDSGFTRRLRFFHHHFLRCWAFLYEPRYLDGVQNHLRQPRHARRADRGQEVPEGHTQGRLVRLGHFPRIVAFLFWRRGFFLCGICGSPHPFFSTKEDLGWSRVIILNRDCTTW</sequence>
<protein>
    <submittedName>
        <fullName evidence="1">Uncharacterized protein</fullName>
    </submittedName>
</protein>
<reference evidence="1 2" key="1">
    <citation type="journal article" date="2015" name="Nature">
        <title>rRNA introns, odd ribosomes, and small enigmatic genomes across a large radiation of phyla.</title>
        <authorList>
            <person name="Brown C.T."/>
            <person name="Hug L.A."/>
            <person name="Thomas B.C."/>
            <person name="Sharon I."/>
            <person name="Castelle C.J."/>
            <person name="Singh A."/>
            <person name="Wilkins M.J."/>
            <person name="Williams K.H."/>
            <person name="Banfield J.F."/>
        </authorList>
    </citation>
    <scope>NUCLEOTIDE SEQUENCE [LARGE SCALE GENOMIC DNA]</scope>
</reference>
<evidence type="ECO:0000313" key="2">
    <source>
        <dbReference type="Proteomes" id="UP000034154"/>
    </source>
</evidence>
<dbReference type="AlphaFoldDB" id="A0A0G1JKZ3"/>
<evidence type="ECO:0000313" key="1">
    <source>
        <dbReference type="EMBL" id="KKT72055.1"/>
    </source>
</evidence>
<dbReference type="EMBL" id="LCJB01000002">
    <property type="protein sequence ID" value="KKT72055.1"/>
    <property type="molecule type" value="Genomic_DNA"/>
</dbReference>
<organism evidence="1 2">
    <name type="scientific">Candidatus Uhrbacteria bacterium GW2011_GWF2_44_350</name>
    <dbReference type="NCBI Taxonomy" id="1619000"/>
    <lineage>
        <taxon>Bacteria</taxon>
        <taxon>Candidatus Uhriibacteriota</taxon>
    </lineage>
</organism>
<proteinExistence type="predicted"/>
<accession>A0A0G1JKZ3</accession>
<gene>
    <name evidence="1" type="ORF">UW63_C0002G0023</name>
</gene>
<name>A0A0G1JKZ3_9BACT</name>
<comment type="caution">
    <text evidence="1">The sequence shown here is derived from an EMBL/GenBank/DDBJ whole genome shotgun (WGS) entry which is preliminary data.</text>
</comment>
<dbReference type="Proteomes" id="UP000034154">
    <property type="component" value="Unassembled WGS sequence"/>
</dbReference>